<evidence type="ECO:0000313" key="5">
    <source>
        <dbReference type="Proteomes" id="UP000275348"/>
    </source>
</evidence>
<dbReference type="InterPro" id="IPR010998">
    <property type="entry name" value="Integrase_recombinase_N"/>
</dbReference>
<dbReference type="Pfam" id="PF17293">
    <property type="entry name" value="Arm-DNA-bind_5"/>
    <property type="match status" value="1"/>
</dbReference>
<accession>A0A3L9M4H6</accession>
<evidence type="ECO:0000259" key="3">
    <source>
        <dbReference type="PROSITE" id="PS51898"/>
    </source>
</evidence>
<dbReference type="PROSITE" id="PS51898">
    <property type="entry name" value="TYR_RECOMBINASE"/>
    <property type="match status" value="1"/>
</dbReference>
<dbReference type="GO" id="GO:0006310">
    <property type="term" value="P:DNA recombination"/>
    <property type="evidence" value="ECO:0007669"/>
    <property type="project" value="UniProtKB-KW"/>
</dbReference>
<dbReference type="InterPro" id="IPR025269">
    <property type="entry name" value="SAM-like_dom"/>
</dbReference>
<keyword evidence="5" id="KW-1185">Reference proteome</keyword>
<reference evidence="4 5" key="1">
    <citation type="submission" date="2018-10" db="EMBL/GenBank/DDBJ databases">
        <authorList>
            <person name="Chen X."/>
        </authorList>
    </citation>
    <scope>NUCLEOTIDE SEQUENCE [LARGE SCALE GENOMIC DNA]</scope>
    <source>
        <strain evidence="4 5">YIM 102668</strain>
    </source>
</reference>
<keyword evidence="1" id="KW-0238">DNA-binding</keyword>
<dbReference type="EMBL" id="RDOJ01000015">
    <property type="protein sequence ID" value="RLZ08050.1"/>
    <property type="molecule type" value="Genomic_DNA"/>
</dbReference>
<dbReference type="Proteomes" id="UP000275348">
    <property type="component" value="Unassembled WGS sequence"/>
</dbReference>
<dbReference type="InterPro" id="IPR035386">
    <property type="entry name" value="Arm-DNA-bind_5"/>
</dbReference>
<dbReference type="GO" id="GO:0015074">
    <property type="term" value="P:DNA integration"/>
    <property type="evidence" value="ECO:0007669"/>
    <property type="project" value="InterPro"/>
</dbReference>
<sequence>MKYHFELRKDKITKDGLIPIRLVVTHGKIRIRKNINAKTTVVDWNRENQLINNYKKCPFYDYYISCNKEITNITEKVDYIFKFFEYNEIVFSEQIFNERFDEDNTKISIDFFEAFQEFMDVSKSTKSEGTIKKYKTVRNFLNDFKSFTKYPLRFDTINTKFEEVFMLYCFDERETLNNYYGKLISIIKTFMQWSFDRQYHNCYEFKRLKRVEDEVEVIYLNIDELMELYNHKFDNKSKERARDFFCFASFTGLRHSDVYNLGNANIYEDHINLSLIKTKTNDHIVPLNDFANEILNKYKDTIYYPIPKIYSQKLNKKIQECCEDLEWFDDVNIVRYIGTKRIDKKFKKYLLITSHVARKTFITNSLILGMNERVLRNITNSKDEKSFRRYVKIEEVHKQREMNIWNNIK</sequence>
<organism evidence="4 5">
    <name type="scientific">Faecalibacter macacae</name>
    <dbReference type="NCBI Taxonomy" id="1859289"/>
    <lineage>
        <taxon>Bacteria</taxon>
        <taxon>Pseudomonadati</taxon>
        <taxon>Bacteroidota</taxon>
        <taxon>Flavobacteriia</taxon>
        <taxon>Flavobacteriales</taxon>
        <taxon>Weeksellaceae</taxon>
        <taxon>Faecalibacter</taxon>
    </lineage>
</organism>
<proteinExistence type="predicted"/>
<keyword evidence="2" id="KW-0233">DNA recombination</keyword>
<dbReference type="InterPro" id="IPR002104">
    <property type="entry name" value="Integrase_catalytic"/>
</dbReference>
<dbReference type="InterPro" id="IPR011010">
    <property type="entry name" value="DNA_brk_join_enz"/>
</dbReference>
<dbReference type="GO" id="GO:0003677">
    <property type="term" value="F:DNA binding"/>
    <property type="evidence" value="ECO:0007669"/>
    <property type="project" value="UniProtKB-KW"/>
</dbReference>
<feature type="domain" description="Tyr recombinase" evidence="3">
    <location>
        <begin position="215"/>
        <end position="403"/>
    </location>
</feature>
<dbReference type="Gene3D" id="1.10.150.130">
    <property type="match status" value="1"/>
</dbReference>
<dbReference type="Pfam" id="PF13102">
    <property type="entry name" value="Phage_int_SAM_5"/>
    <property type="match status" value="1"/>
</dbReference>
<evidence type="ECO:0000256" key="1">
    <source>
        <dbReference type="ARBA" id="ARBA00023125"/>
    </source>
</evidence>
<evidence type="ECO:0000313" key="4">
    <source>
        <dbReference type="EMBL" id="RLZ08050.1"/>
    </source>
</evidence>
<dbReference type="AlphaFoldDB" id="A0A3L9M4H6"/>
<gene>
    <name evidence="4" type="ORF">EAH69_10655</name>
</gene>
<dbReference type="RefSeq" id="WP_121935192.1">
    <property type="nucleotide sequence ID" value="NZ_RDOJ01000015.1"/>
</dbReference>
<dbReference type="OrthoDB" id="892893at2"/>
<dbReference type="InterPro" id="IPR013762">
    <property type="entry name" value="Integrase-like_cat_sf"/>
</dbReference>
<name>A0A3L9M4H6_9FLAO</name>
<protein>
    <submittedName>
        <fullName evidence="4">Site-specific integrase</fullName>
    </submittedName>
</protein>
<dbReference type="Gene3D" id="1.10.443.10">
    <property type="entry name" value="Intergrase catalytic core"/>
    <property type="match status" value="1"/>
</dbReference>
<comment type="caution">
    <text evidence="4">The sequence shown here is derived from an EMBL/GenBank/DDBJ whole genome shotgun (WGS) entry which is preliminary data.</text>
</comment>
<evidence type="ECO:0000256" key="2">
    <source>
        <dbReference type="ARBA" id="ARBA00023172"/>
    </source>
</evidence>
<dbReference type="SUPFAM" id="SSF56349">
    <property type="entry name" value="DNA breaking-rejoining enzymes"/>
    <property type="match status" value="1"/>
</dbReference>